<evidence type="ECO:0000313" key="3">
    <source>
        <dbReference type="Proteomes" id="UP000324233"/>
    </source>
</evidence>
<dbReference type="RefSeq" id="WP_148597598.1">
    <property type="nucleotide sequence ID" value="NZ_CP042997.1"/>
</dbReference>
<name>A0A5B9WDT1_9BACT</name>
<gene>
    <name evidence="2" type="ORF">OJF2_67190</name>
</gene>
<evidence type="ECO:0000256" key="1">
    <source>
        <dbReference type="SAM" id="MobiDB-lite"/>
    </source>
</evidence>
<proteinExistence type="predicted"/>
<keyword evidence="3" id="KW-1185">Reference proteome</keyword>
<protein>
    <submittedName>
        <fullName evidence="2">Uncharacterized protein</fullName>
    </submittedName>
</protein>
<accession>A0A5B9WDT1</accession>
<dbReference type="Proteomes" id="UP000324233">
    <property type="component" value="Chromosome"/>
</dbReference>
<evidence type="ECO:0000313" key="2">
    <source>
        <dbReference type="EMBL" id="QEH38121.1"/>
    </source>
</evidence>
<feature type="region of interest" description="Disordered" evidence="1">
    <location>
        <begin position="35"/>
        <end position="84"/>
    </location>
</feature>
<sequence>MIGTSGDDVRRRAAGILVVAGFLVAVGCESGDVGTVSAAKASGKGAASGPAEGSAPAAKAGKKGVDESRAPQREALPKAARRKG</sequence>
<dbReference type="KEGG" id="agv:OJF2_67190"/>
<organism evidence="2 3">
    <name type="scientific">Aquisphaera giovannonii</name>
    <dbReference type="NCBI Taxonomy" id="406548"/>
    <lineage>
        <taxon>Bacteria</taxon>
        <taxon>Pseudomonadati</taxon>
        <taxon>Planctomycetota</taxon>
        <taxon>Planctomycetia</taxon>
        <taxon>Isosphaerales</taxon>
        <taxon>Isosphaeraceae</taxon>
        <taxon>Aquisphaera</taxon>
    </lineage>
</organism>
<reference evidence="2 3" key="1">
    <citation type="submission" date="2019-08" db="EMBL/GenBank/DDBJ databases">
        <title>Deep-cultivation of Planctomycetes and their phenomic and genomic characterization uncovers novel biology.</title>
        <authorList>
            <person name="Wiegand S."/>
            <person name="Jogler M."/>
            <person name="Boedeker C."/>
            <person name="Pinto D."/>
            <person name="Vollmers J."/>
            <person name="Rivas-Marin E."/>
            <person name="Kohn T."/>
            <person name="Peeters S.H."/>
            <person name="Heuer A."/>
            <person name="Rast P."/>
            <person name="Oberbeckmann S."/>
            <person name="Bunk B."/>
            <person name="Jeske O."/>
            <person name="Meyerdierks A."/>
            <person name="Storesund J.E."/>
            <person name="Kallscheuer N."/>
            <person name="Luecker S."/>
            <person name="Lage O.M."/>
            <person name="Pohl T."/>
            <person name="Merkel B.J."/>
            <person name="Hornburger P."/>
            <person name="Mueller R.-W."/>
            <person name="Bruemmer F."/>
            <person name="Labrenz M."/>
            <person name="Spormann A.M."/>
            <person name="Op den Camp H."/>
            <person name="Overmann J."/>
            <person name="Amann R."/>
            <person name="Jetten M.S.M."/>
            <person name="Mascher T."/>
            <person name="Medema M.H."/>
            <person name="Devos D.P."/>
            <person name="Kaster A.-K."/>
            <person name="Ovreas L."/>
            <person name="Rohde M."/>
            <person name="Galperin M.Y."/>
            <person name="Jogler C."/>
        </authorList>
    </citation>
    <scope>NUCLEOTIDE SEQUENCE [LARGE SCALE GENOMIC DNA]</scope>
    <source>
        <strain evidence="2 3">OJF2</strain>
    </source>
</reference>
<dbReference type="AlphaFoldDB" id="A0A5B9WDT1"/>
<feature type="compositionally biased region" description="Low complexity" evidence="1">
    <location>
        <begin position="37"/>
        <end position="59"/>
    </location>
</feature>
<feature type="compositionally biased region" description="Basic and acidic residues" evidence="1">
    <location>
        <begin position="63"/>
        <end position="76"/>
    </location>
</feature>
<dbReference type="EMBL" id="CP042997">
    <property type="protein sequence ID" value="QEH38121.1"/>
    <property type="molecule type" value="Genomic_DNA"/>
</dbReference>